<dbReference type="RefSeq" id="WP_207931930.1">
    <property type="nucleotide sequence ID" value="NZ_CP062222.1"/>
</dbReference>
<dbReference type="PANTHER" id="PTHR43072">
    <property type="entry name" value="N-ACETYLTRANSFERASE"/>
    <property type="match status" value="1"/>
</dbReference>
<dbReference type="CDD" id="cd04301">
    <property type="entry name" value="NAT_SF"/>
    <property type="match status" value="1"/>
</dbReference>
<evidence type="ECO:0000313" key="2">
    <source>
        <dbReference type="EMBL" id="QTC92650.1"/>
    </source>
</evidence>
<reference evidence="2" key="1">
    <citation type="submission" date="2020-09" db="EMBL/GenBank/DDBJ databases">
        <title>Brevundimonas sp. LVF2 isolated from a puddle in Goettingen, Germany.</title>
        <authorList>
            <person name="Friedrich I."/>
            <person name="Klassen A."/>
            <person name="Hannes N."/>
            <person name="Schneider D."/>
            <person name="Hertel R."/>
            <person name="Daniel R."/>
        </authorList>
    </citation>
    <scope>NUCLEOTIDE SEQUENCE</scope>
    <source>
        <strain evidence="2">LVF2</strain>
    </source>
</reference>
<dbReference type="KEGG" id="bgoe:IFJ75_07240"/>
<evidence type="ECO:0000259" key="1">
    <source>
        <dbReference type="PROSITE" id="PS51186"/>
    </source>
</evidence>
<evidence type="ECO:0000313" key="3">
    <source>
        <dbReference type="Proteomes" id="UP000663918"/>
    </source>
</evidence>
<dbReference type="AlphaFoldDB" id="A0A975GZH2"/>
<dbReference type="GO" id="GO:0016747">
    <property type="term" value="F:acyltransferase activity, transferring groups other than amino-acyl groups"/>
    <property type="evidence" value="ECO:0007669"/>
    <property type="project" value="InterPro"/>
</dbReference>
<dbReference type="SUPFAM" id="SSF55729">
    <property type="entry name" value="Acyl-CoA N-acyltransferases (Nat)"/>
    <property type="match status" value="1"/>
</dbReference>
<organism evidence="2 3">
    <name type="scientific">Brevundimonas goettingensis</name>
    <dbReference type="NCBI Taxonomy" id="2774190"/>
    <lineage>
        <taxon>Bacteria</taxon>
        <taxon>Pseudomonadati</taxon>
        <taxon>Pseudomonadota</taxon>
        <taxon>Alphaproteobacteria</taxon>
        <taxon>Caulobacterales</taxon>
        <taxon>Caulobacteraceae</taxon>
        <taxon>Brevundimonas</taxon>
    </lineage>
</organism>
<feature type="domain" description="N-acetyltransferase" evidence="1">
    <location>
        <begin position="6"/>
        <end position="169"/>
    </location>
</feature>
<protein>
    <submittedName>
        <fullName evidence="2">N-acetyltransferase</fullName>
    </submittedName>
</protein>
<dbReference type="EMBL" id="CP062222">
    <property type="protein sequence ID" value="QTC92650.1"/>
    <property type="molecule type" value="Genomic_DNA"/>
</dbReference>
<dbReference type="PROSITE" id="PS51186">
    <property type="entry name" value="GNAT"/>
    <property type="match status" value="1"/>
</dbReference>
<dbReference type="Gene3D" id="3.40.630.30">
    <property type="match status" value="1"/>
</dbReference>
<name>A0A975GZH2_9CAUL</name>
<dbReference type="Pfam" id="PF00583">
    <property type="entry name" value="Acetyltransf_1"/>
    <property type="match status" value="1"/>
</dbReference>
<proteinExistence type="predicted"/>
<dbReference type="InterPro" id="IPR000182">
    <property type="entry name" value="GNAT_dom"/>
</dbReference>
<sequence>MSEAGPAVRDAVDADLEAITAIYAEGVLTGTGTFETAAPDQAEMAGRRAAILKLGLPWLVAELDGVVVGYAYAGPFRTRAAYRYTVEDSIYVLSSAHGRGAGKALLLELIARCEAVGLRQMLGVIGDSANAGSIKLHAACGFTPMGAVEGVGWKFDDWLDVVFMQRRLNGGETTAPDAPGMPLD</sequence>
<accession>A0A975GZH2</accession>
<keyword evidence="3" id="KW-1185">Reference proteome</keyword>
<gene>
    <name evidence="2" type="ORF">IFJ75_07240</name>
</gene>
<dbReference type="PANTHER" id="PTHR43072:SF8">
    <property type="entry name" value="ACYLTRANSFERASE FABY-RELATED"/>
    <property type="match status" value="1"/>
</dbReference>
<dbReference type="InterPro" id="IPR016181">
    <property type="entry name" value="Acyl_CoA_acyltransferase"/>
</dbReference>
<dbReference type="Proteomes" id="UP000663918">
    <property type="component" value="Chromosome"/>
</dbReference>